<name>K5W024_PHACS</name>
<dbReference type="InParanoid" id="K5W024"/>
<dbReference type="OrthoDB" id="3830579at2759"/>
<protein>
    <recommendedName>
        <fullName evidence="3">ABM domain-containing protein</fullName>
    </recommendedName>
</protein>
<dbReference type="AlphaFoldDB" id="K5W024"/>
<evidence type="ECO:0000313" key="2">
    <source>
        <dbReference type="Proteomes" id="UP000008370"/>
    </source>
</evidence>
<accession>K5W024</accession>
<gene>
    <name evidence="1" type="ORF">PHACADRAFT_186581</name>
</gene>
<sequence length="205" mass="22518">MAPVVEIVYIPSSEKYRNDSNLLDDVCEYTKKAKGCLGVYHGLQHEDNKTLYLVVEAHYELINDKVIYPQLQEKLKPCVEGGSLHVLNMFHVPLNASPAPALNAKATSFAHIHKLGSGKSFSDIQPHLSQASAANGVNGAHGGAYGKLVERDEYVALIGWDTVELHLKAINDNSAFADAVNAVRGIASEITVKHVELKTYFEYEK</sequence>
<proteinExistence type="predicted"/>
<dbReference type="RefSeq" id="XP_007398776.1">
    <property type="nucleotide sequence ID" value="XM_007398714.1"/>
</dbReference>
<keyword evidence="2" id="KW-1185">Reference proteome</keyword>
<dbReference type="Proteomes" id="UP000008370">
    <property type="component" value="Unassembled WGS sequence"/>
</dbReference>
<dbReference type="EMBL" id="JH930475">
    <property type="protein sequence ID" value="EKM52430.1"/>
    <property type="molecule type" value="Genomic_DNA"/>
</dbReference>
<dbReference type="KEGG" id="pco:PHACADRAFT_186581"/>
<dbReference type="HOGENOM" id="CLU_081631_3_2_1"/>
<evidence type="ECO:0000313" key="1">
    <source>
        <dbReference type="EMBL" id="EKM52430.1"/>
    </source>
</evidence>
<organism evidence="1 2">
    <name type="scientific">Phanerochaete carnosa (strain HHB-10118-sp)</name>
    <name type="common">White-rot fungus</name>
    <name type="synonym">Peniophora carnosa</name>
    <dbReference type="NCBI Taxonomy" id="650164"/>
    <lineage>
        <taxon>Eukaryota</taxon>
        <taxon>Fungi</taxon>
        <taxon>Dikarya</taxon>
        <taxon>Basidiomycota</taxon>
        <taxon>Agaricomycotina</taxon>
        <taxon>Agaricomycetes</taxon>
        <taxon>Polyporales</taxon>
        <taxon>Phanerochaetaceae</taxon>
        <taxon>Phanerochaete</taxon>
    </lineage>
</organism>
<evidence type="ECO:0008006" key="3">
    <source>
        <dbReference type="Google" id="ProtNLM"/>
    </source>
</evidence>
<dbReference type="Gene3D" id="3.30.70.100">
    <property type="match status" value="1"/>
</dbReference>
<reference evidence="1 2" key="1">
    <citation type="journal article" date="2012" name="BMC Genomics">
        <title>Comparative genomics of the white-rot fungi, Phanerochaete carnosa and P. chrysosporium, to elucidate the genetic basis of the distinct wood types they colonize.</title>
        <authorList>
            <person name="Suzuki H."/>
            <person name="MacDonald J."/>
            <person name="Syed K."/>
            <person name="Salamov A."/>
            <person name="Hori C."/>
            <person name="Aerts A."/>
            <person name="Henrissat B."/>
            <person name="Wiebenga A."/>
            <person name="vanKuyk P.A."/>
            <person name="Barry K."/>
            <person name="Lindquist E."/>
            <person name="LaButti K."/>
            <person name="Lapidus A."/>
            <person name="Lucas S."/>
            <person name="Coutinho P."/>
            <person name="Gong Y."/>
            <person name="Samejima M."/>
            <person name="Mahadevan R."/>
            <person name="Abou-Zaid M."/>
            <person name="de Vries R.P."/>
            <person name="Igarashi K."/>
            <person name="Yadav J.S."/>
            <person name="Grigoriev I.V."/>
            <person name="Master E.R."/>
        </authorList>
    </citation>
    <scope>NUCLEOTIDE SEQUENCE [LARGE SCALE GENOMIC DNA]</scope>
    <source>
        <strain evidence="1 2">HHB-10118-sp</strain>
    </source>
</reference>
<dbReference type="GeneID" id="18910365"/>